<evidence type="ECO:0000313" key="1">
    <source>
        <dbReference type="EMBL" id="CCE22406.1"/>
    </source>
</evidence>
<evidence type="ECO:0000313" key="2">
    <source>
        <dbReference type="Proteomes" id="UP000008315"/>
    </source>
</evidence>
<dbReference type="Proteomes" id="UP000008315">
    <property type="component" value="Chromosome"/>
</dbReference>
<accession>G4T1I4</accession>
<dbReference type="KEGG" id="mah:MEALZ_0711"/>
<proteinExistence type="predicted"/>
<dbReference type="HOGENOM" id="CLU_1883357_0_0_6"/>
<keyword evidence="2" id="KW-1185">Reference proteome</keyword>
<dbReference type="AlphaFoldDB" id="G4T1I4"/>
<gene>
    <name evidence="1" type="ordered locus">MEALZ_0711</name>
</gene>
<reference evidence="2" key="1">
    <citation type="journal article" date="2012" name="J. Bacteriol.">
        <title>Genome sequence of the haloalkaliphilic methanotrophic bacterium Methylomicrobium alcaliphilum 20Z.</title>
        <authorList>
            <person name="Vuilleumier S."/>
            <person name="Khmelenina V.N."/>
            <person name="Bringel F."/>
            <person name="Reshetnikov A.S."/>
            <person name="Lajus A."/>
            <person name="Mangenot S."/>
            <person name="Rouy Z."/>
            <person name="Op den Camp H.J."/>
            <person name="Jetten M.S."/>
            <person name="Dispirito A.A."/>
            <person name="Dunfield P."/>
            <person name="Klotz M.G."/>
            <person name="Semrau J.D."/>
            <person name="Stein L.Y."/>
            <person name="Barbe V."/>
            <person name="Medigue C."/>
            <person name="Trotsenko Y.A."/>
            <person name="Kalyuzhnaya M.G."/>
        </authorList>
    </citation>
    <scope>NUCLEOTIDE SEQUENCE [LARGE SCALE GENOMIC DNA]</scope>
    <source>
        <strain evidence="2">DSM 19304 / NCIMB 14124 / VKM B-2133 / 20Z</strain>
    </source>
</reference>
<dbReference type="STRING" id="1091494.MEALZ_0711"/>
<organism evidence="1 2">
    <name type="scientific">Methylotuvimicrobium alcaliphilum (strain DSM 19304 / NCIMB 14124 / VKM B-2133 / 20Z)</name>
    <name type="common">Methylomicrobium alcaliphilum</name>
    <dbReference type="NCBI Taxonomy" id="1091494"/>
    <lineage>
        <taxon>Bacteria</taxon>
        <taxon>Pseudomonadati</taxon>
        <taxon>Pseudomonadota</taxon>
        <taxon>Gammaproteobacteria</taxon>
        <taxon>Methylococcales</taxon>
        <taxon>Methylococcaceae</taxon>
        <taxon>Methylotuvimicrobium</taxon>
    </lineage>
</organism>
<dbReference type="PATRIC" id="fig|271065.3.peg.723"/>
<name>G4T1I4_META2</name>
<protein>
    <submittedName>
        <fullName evidence="1">Uncharacterized protein</fullName>
    </submittedName>
</protein>
<sequence length="130" mass="14600">MAASMLVACSEKTEYEQAVLEDMQEEKDVKDYNLSPETMARCVVDLSSHNMAGVLAFDPKRRAAYRSYTKMLTLSKAENPEEVLNELRGEFGSPKELAEAHANYTESMMNCFASLIMTTEEEAKEAKEAE</sequence>
<dbReference type="EMBL" id="FO082060">
    <property type="protein sequence ID" value="CCE22406.1"/>
    <property type="molecule type" value="Genomic_DNA"/>
</dbReference>